<keyword evidence="2" id="KW-1185">Reference proteome</keyword>
<sequence>MKTALDQMNVGVYLYFDGISFAKPEDPKIYYKQQSSWDRDQRARWNLLNEFVLHWPQIQKQNFIQIMHHTPKFTLQICSLNEIRYRIFDEFKQLSGMLCSWCFYFFHLHLIIECRHTDNLVLHYLEYRPPPLFTYTPKKYQGVDK</sequence>
<organism evidence="1 2">
    <name type="scientific">Hexamita inflata</name>
    <dbReference type="NCBI Taxonomy" id="28002"/>
    <lineage>
        <taxon>Eukaryota</taxon>
        <taxon>Metamonada</taxon>
        <taxon>Diplomonadida</taxon>
        <taxon>Hexamitidae</taxon>
        <taxon>Hexamitinae</taxon>
        <taxon>Hexamita</taxon>
    </lineage>
</organism>
<comment type="caution">
    <text evidence="1">The sequence shown here is derived from an EMBL/GenBank/DDBJ whole genome shotgun (WGS) entry which is preliminary data.</text>
</comment>
<accession>A0ABP1IT75</accession>
<name>A0ABP1IT75_9EUKA</name>
<gene>
    <name evidence="1" type="ORF">HINF_LOCUS28965</name>
</gene>
<dbReference type="Proteomes" id="UP001642409">
    <property type="component" value="Unassembled WGS sequence"/>
</dbReference>
<reference evidence="1 2" key="1">
    <citation type="submission" date="2024-07" db="EMBL/GenBank/DDBJ databases">
        <authorList>
            <person name="Akdeniz Z."/>
        </authorList>
    </citation>
    <scope>NUCLEOTIDE SEQUENCE [LARGE SCALE GENOMIC DNA]</scope>
</reference>
<evidence type="ECO:0000313" key="2">
    <source>
        <dbReference type="Proteomes" id="UP001642409"/>
    </source>
</evidence>
<evidence type="ECO:0000313" key="1">
    <source>
        <dbReference type="EMBL" id="CAL6023092.1"/>
    </source>
</evidence>
<proteinExistence type="predicted"/>
<dbReference type="EMBL" id="CAXDID020000092">
    <property type="protein sequence ID" value="CAL6023092.1"/>
    <property type="molecule type" value="Genomic_DNA"/>
</dbReference>
<protein>
    <submittedName>
        <fullName evidence="1">Hypothetical_protein</fullName>
    </submittedName>
</protein>